<comment type="caution">
    <text evidence="2">The sequence shown here is derived from an EMBL/GenBank/DDBJ whole genome shotgun (WGS) entry which is preliminary data.</text>
</comment>
<dbReference type="InterPro" id="IPR024752">
    <property type="entry name" value="Myb/SANT-like_dom"/>
</dbReference>
<dbReference type="PANTHER" id="PTHR46250:SF17">
    <property type="entry name" value="MYB_SANT-LIKE DOMAIN-CONTAINING PROTEIN"/>
    <property type="match status" value="1"/>
</dbReference>
<evidence type="ECO:0000313" key="2">
    <source>
        <dbReference type="EMBL" id="PKI68877.1"/>
    </source>
</evidence>
<reference evidence="2 3" key="1">
    <citation type="submission" date="2017-11" db="EMBL/GenBank/DDBJ databases">
        <title>De-novo sequencing of pomegranate (Punica granatum L.) genome.</title>
        <authorList>
            <person name="Akparov Z."/>
            <person name="Amiraslanov A."/>
            <person name="Hajiyeva S."/>
            <person name="Abbasov M."/>
            <person name="Kaur K."/>
            <person name="Hamwieh A."/>
            <person name="Solovyev V."/>
            <person name="Salamov A."/>
            <person name="Braich B."/>
            <person name="Kosarev P."/>
            <person name="Mahmoud A."/>
            <person name="Hajiyev E."/>
            <person name="Babayeva S."/>
            <person name="Izzatullayeva V."/>
            <person name="Mammadov A."/>
            <person name="Mammadov A."/>
            <person name="Sharifova S."/>
            <person name="Ojaghi J."/>
            <person name="Eynullazada K."/>
            <person name="Bayramov B."/>
            <person name="Abdulazimova A."/>
            <person name="Shahmuradov I."/>
        </authorList>
    </citation>
    <scope>NUCLEOTIDE SEQUENCE [LARGE SCALE GENOMIC DNA]</scope>
    <source>
        <strain evidence="3">cv. AG2017</strain>
        <tissue evidence="2">Leaf</tissue>
    </source>
</reference>
<name>A0A2I0KK28_PUNGR</name>
<evidence type="ECO:0000313" key="3">
    <source>
        <dbReference type="Proteomes" id="UP000233551"/>
    </source>
</evidence>
<accession>A0A2I0KK28</accession>
<gene>
    <name evidence="2" type="ORF">CRG98_010732</name>
</gene>
<dbReference type="EMBL" id="PGOL01000540">
    <property type="protein sequence ID" value="PKI68877.1"/>
    <property type="molecule type" value="Genomic_DNA"/>
</dbReference>
<proteinExistence type="predicted"/>
<dbReference type="AlphaFoldDB" id="A0A2I0KK28"/>
<dbReference type="Proteomes" id="UP000233551">
    <property type="component" value="Unassembled WGS sequence"/>
</dbReference>
<evidence type="ECO:0000259" key="1">
    <source>
        <dbReference type="Pfam" id="PF12776"/>
    </source>
</evidence>
<dbReference type="Pfam" id="PF12776">
    <property type="entry name" value="Myb_DNA-bind_3"/>
    <property type="match status" value="1"/>
</dbReference>
<keyword evidence="3" id="KW-1185">Reference proteome</keyword>
<dbReference type="PANTHER" id="PTHR46250">
    <property type="entry name" value="MYB/SANT-LIKE DNA-BINDING DOMAIN PROTEIN-RELATED"/>
    <property type="match status" value="1"/>
</dbReference>
<sequence>MAEDAALISCMIDLRNMGSHNVDTGFKSGYLPELEKMLFEKLSNSGIKARPHIKSRLKTLKREWAIVYDMMLNTSGFRWDSTRKMVTAKTMFGRLMLR</sequence>
<feature type="domain" description="Myb/SANT-like" evidence="1">
    <location>
        <begin position="3"/>
        <end position="89"/>
    </location>
</feature>
<protein>
    <recommendedName>
        <fullName evidence="1">Myb/SANT-like domain-containing protein</fullName>
    </recommendedName>
</protein>
<organism evidence="2 3">
    <name type="scientific">Punica granatum</name>
    <name type="common">Pomegranate</name>
    <dbReference type="NCBI Taxonomy" id="22663"/>
    <lineage>
        <taxon>Eukaryota</taxon>
        <taxon>Viridiplantae</taxon>
        <taxon>Streptophyta</taxon>
        <taxon>Embryophyta</taxon>
        <taxon>Tracheophyta</taxon>
        <taxon>Spermatophyta</taxon>
        <taxon>Magnoliopsida</taxon>
        <taxon>eudicotyledons</taxon>
        <taxon>Gunneridae</taxon>
        <taxon>Pentapetalae</taxon>
        <taxon>rosids</taxon>
        <taxon>malvids</taxon>
        <taxon>Myrtales</taxon>
        <taxon>Lythraceae</taxon>
        <taxon>Punica</taxon>
    </lineage>
</organism>